<dbReference type="EMBL" id="CAJJDO010000062">
    <property type="protein sequence ID" value="CAD8175289.1"/>
    <property type="molecule type" value="Genomic_DNA"/>
</dbReference>
<name>A0A8S1VHR0_9CILI</name>
<dbReference type="InterPro" id="IPR051685">
    <property type="entry name" value="Ycf3/AcsC/BcsC/TPR_MFPF"/>
</dbReference>
<gene>
    <name evidence="6" type="ORF">PPENT_87.1.T0620267</name>
</gene>
<evidence type="ECO:0000256" key="4">
    <source>
        <dbReference type="SAM" id="Coils"/>
    </source>
</evidence>
<evidence type="ECO:0000256" key="2">
    <source>
        <dbReference type="ARBA" id="ARBA00022803"/>
    </source>
</evidence>
<reference evidence="6" key="1">
    <citation type="submission" date="2021-01" db="EMBL/GenBank/DDBJ databases">
        <authorList>
            <consortium name="Genoscope - CEA"/>
            <person name="William W."/>
        </authorList>
    </citation>
    <scope>NUCLEOTIDE SEQUENCE</scope>
</reference>
<dbReference type="Pfam" id="PF13432">
    <property type="entry name" value="TPR_16"/>
    <property type="match status" value="1"/>
</dbReference>
<evidence type="ECO:0008006" key="8">
    <source>
        <dbReference type="Google" id="ProtNLM"/>
    </source>
</evidence>
<sequence>MQQQCECKIEGNMNIQIIGICLNEECSEEWFCQNCIGNHDNHKNDLKIGDQMDQLLEKYNSANNQKFIEADEKFQKLQEYYEQIEQENKNETKMLEDLQLFIKQENYDGISKYFEQFKKFKQQIDNNKPASIFKELNRQLNELKQLDFSDLLDDEIAKKNKAKIKEHLTQAKLLFDAQKFNEALQILESSLEINNECVDALLLKSQTLIQLEMFDDAINYCNQIIKLNKQNFEVYVLKSIALLFIQKFNDAVDELKNVHLIQSFRFYYTILNLFQELEGFSLVVKTLTQSPTFNLKKQLQTLITNQQIPSQMVRQQLTIIIEIIKLANQNEIQKALFSFNQNFQVIGDYQQLQEVDLRPNIDPKQWQEIVEYLDQKCKKQDNHNNTQQSPDQFQAQFNNFINDTPSKSAIVQQQAQIQIQNNQITLETQKDVINFLNDTVQPQDTSNSQQQSQLANKPHAKLQQQLADFYNDPHQNERNKQQQQVEQLTDSGKGSTEIQEGSSNIFNYQSYSQVGGISMSVKLDEVNRLKEVLKYIDQLIISNQNVSQYYYKKAMILIQLNQLQQALQCIDLAIRLDNNEPNYYYQKALLLISLGQLQQALSQFDNAIQRNPNCAYYYYEKGKALSRLNRQDEAEEQFQIAKSKEDN</sequence>
<dbReference type="PANTHER" id="PTHR44943">
    <property type="entry name" value="CELLULOSE SYNTHASE OPERON PROTEIN C"/>
    <property type="match status" value="1"/>
</dbReference>
<accession>A0A8S1VHR0</accession>
<dbReference type="Proteomes" id="UP000689195">
    <property type="component" value="Unassembled WGS sequence"/>
</dbReference>
<feature type="coiled-coil region" evidence="4">
    <location>
        <begin position="67"/>
        <end position="101"/>
    </location>
</feature>
<evidence type="ECO:0000256" key="3">
    <source>
        <dbReference type="PROSITE-ProRule" id="PRU00339"/>
    </source>
</evidence>
<feature type="region of interest" description="Disordered" evidence="5">
    <location>
        <begin position="475"/>
        <end position="499"/>
    </location>
</feature>
<dbReference type="InterPro" id="IPR019734">
    <property type="entry name" value="TPR_rpt"/>
</dbReference>
<comment type="caution">
    <text evidence="6">The sequence shown here is derived from an EMBL/GenBank/DDBJ whole genome shotgun (WGS) entry which is preliminary data.</text>
</comment>
<dbReference type="PROSITE" id="PS50005">
    <property type="entry name" value="TPR"/>
    <property type="match status" value="1"/>
</dbReference>
<protein>
    <recommendedName>
        <fullName evidence="8">Tetratricopeptide repeat protein</fullName>
    </recommendedName>
</protein>
<dbReference type="OrthoDB" id="312579at2759"/>
<feature type="repeat" description="TPR" evidence="3">
    <location>
        <begin position="581"/>
        <end position="614"/>
    </location>
</feature>
<evidence type="ECO:0000313" key="6">
    <source>
        <dbReference type="EMBL" id="CAD8175289.1"/>
    </source>
</evidence>
<keyword evidence="2 3" id="KW-0802">TPR repeat</keyword>
<dbReference type="Pfam" id="PF14559">
    <property type="entry name" value="TPR_19"/>
    <property type="match status" value="1"/>
</dbReference>
<evidence type="ECO:0000256" key="5">
    <source>
        <dbReference type="SAM" id="MobiDB-lite"/>
    </source>
</evidence>
<dbReference type="PANTHER" id="PTHR44943:SF4">
    <property type="entry name" value="TPR REPEAT-CONTAINING PROTEIN MJ0798"/>
    <property type="match status" value="1"/>
</dbReference>
<feature type="compositionally biased region" description="Polar residues" evidence="5">
    <location>
        <begin position="481"/>
        <end position="499"/>
    </location>
</feature>
<keyword evidence="1" id="KW-0677">Repeat</keyword>
<dbReference type="Pfam" id="PF13181">
    <property type="entry name" value="TPR_8"/>
    <property type="match status" value="1"/>
</dbReference>
<dbReference type="SMART" id="SM00028">
    <property type="entry name" value="TPR"/>
    <property type="match status" value="5"/>
</dbReference>
<keyword evidence="7" id="KW-1185">Reference proteome</keyword>
<proteinExistence type="predicted"/>
<dbReference type="AlphaFoldDB" id="A0A8S1VHR0"/>
<evidence type="ECO:0000313" key="7">
    <source>
        <dbReference type="Proteomes" id="UP000689195"/>
    </source>
</evidence>
<evidence type="ECO:0000256" key="1">
    <source>
        <dbReference type="ARBA" id="ARBA00022737"/>
    </source>
</evidence>
<keyword evidence="4" id="KW-0175">Coiled coil</keyword>
<organism evidence="6 7">
    <name type="scientific">Paramecium pentaurelia</name>
    <dbReference type="NCBI Taxonomy" id="43138"/>
    <lineage>
        <taxon>Eukaryota</taxon>
        <taxon>Sar</taxon>
        <taxon>Alveolata</taxon>
        <taxon>Ciliophora</taxon>
        <taxon>Intramacronucleata</taxon>
        <taxon>Oligohymenophorea</taxon>
        <taxon>Peniculida</taxon>
        <taxon>Parameciidae</taxon>
        <taxon>Paramecium</taxon>
    </lineage>
</organism>